<dbReference type="GO" id="GO:0051607">
    <property type="term" value="P:defense response to virus"/>
    <property type="evidence" value="ECO:0007669"/>
    <property type="project" value="UniProtKB-KW"/>
</dbReference>
<keyword evidence="4 9" id="KW-0269">Exonuclease</keyword>
<evidence type="ECO:0000256" key="2">
    <source>
        <dbReference type="ARBA" id="ARBA00022723"/>
    </source>
</evidence>
<comment type="caution">
    <text evidence="11">The sequence shown here is derived from an EMBL/GenBank/DDBJ whole genome shotgun (WGS) entry which is preliminary data.</text>
</comment>
<dbReference type="GO" id="GO:0004527">
    <property type="term" value="F:exonuclease activity"/>
    <property type="evidence" value="ECO:0007669"/>
    <property type="project" value="UniProtKB-KW"/>
</dbReference>
<evidence type="ECO:0000256" key="8">
    <source>
        <dbReference type="ARBA" id="ARBA00023211"/>
    </source>
</evidence>
<sequence>MLQTRTVGGVDLAYYIVCKRKLWLYKKGIGMESESDRVLEGSILHETSYPRLNKKEILIDGAFKIDAIDGEYVREIKLSSKMQESDKMQMLFYLYQLFLRGMKKKGLISYTKEKKTVEVLLTEENKRNIQRAIAGAYQIIDRDTPPPLKKLNYCKSCAYYPFCFSREDDDYDA</sequence>
<evidence type="ECO:0000256" key="4">
    <source>
        <dbReference type="ARBA" id="ARBA00022839"/>
    </source>
</evidence>
<dbReference type="PANTHER" id="PTHR37168:SF1">
    <property type="entry name" value="CRISPR-ASSOCIATED EXONUCLEASE CAS4"/>
    <property type="match status" value="1"/>
</dbReference>
<evidence type="ECO:0000256" key="1">
    <source>
        <dbReference type="ARBA" id="ARBA00022722"/>
    </source>
</evidence>
<protein>
    <recommendedName>
        <fullName evidence="9">CRISPR-associated exonuclease Cas4</fullName>
        <ecNumber evidence="9">3.1.12.1</ecNumber>
    </recommendedName>
</protein>
<keyword evidence="3 9" id="KW-0378">Hydrolase</keyword>
<dbReference type="GO" id="GO:0046872">
    <property type="term" value="F:metal ion binding"/>
    <property type="evidence" value="ECO:0007669"/>
    <property type="project" value="UniProtKB-KW"/>
</dbReference>
<feature type="domain" description="DUF83" evidence="10">
    <location>
        <begin position="9"/>
        <end position="164"/>
    </location>
</feature>
<name>A0A7Y0K898_9BACI</name>
<dbReference type="EC" id="3.1.12.1" evidence="9"/>
<gene>
    <name evidence="11" type="primary">cas4</name>
    <name evidence="11" type="ORF">HHU08_08210</name>
</gene>
<keyword evidence="12" id="KW-1185">Reference proteome</keyword>
<dbReference type="InterPro" id="IPR011604">
    <property type="entry name" value="PDDEXK-like_dom_sf"/>
</dbReference>
<dbReference type="PANTHER" id="PTHR37168">
    <property type="entry name" value="CRISPR-ASSOCIATED EXONUCLEASE CAS4"/>
    <property type="match status" value="1"/>
</dbReference>
<comment type="similarity">
    <text evidence="9">Belongs to the CRISPR-associated exonuclease Cas4 family.</text>
</comment>
<keyword evidence="6 9" id="KW-0411">Iron-sulfur</keyword>
<evidence type="ECO:0000256" key="7">
    <source>
        <dbReference type="ARBA" id="ARBA00023118"/>
    </source>
</evidence>
<comment type="cofactor">
    <cofactor evidence="9">
        <name>Mg(2+)</name>
        <dbReference type="ChEBI" id="CHEBI:18420"/>
    </cofactor>
    <cofactor evidence="9">
        <name>Mn(2+)</name>
        <dbReference type="ChEBI" id="CHEBI:29035"/>
    </cofactor>
    <text evidence="9">Mg(2+) or Mn(2+) required for ssDNA cleavage activity.</text>
</comment>
<dbReference type="Gene3D" id="3.90.320.10">
    <property type="match status" value="1"/>
</dbReference>
<dbReference type="GO" id="GO:0051536">
    <property type="term" value="F:iron-sulfur cluster binding"/>
    <property type="evidence" value="ECO:0007669"/>
    <property type="project" value="UniProtKB-KW"/>
</dbReference>
<accession>A0A7Y0K898</accession>
<dbReference type="NCBIfam" id="TIGR00372">
    <property type="entry name" value="cas4"/>
    <property type="match status" value="1"/>
</dbReference>
<dbReference type="AlphaFoldDB" id="A0A7Y0K898"/>
<reference evidence="11 12" key="1">
    <citation type="submission" date="2020-04" db="EMBL/GenBank/DDBJ databases">
        <title>Bacillus sp. UniB3 isolated from commercial digestive syrup.</title>
        <authorList>
            <person name="Thorat V."/>
            <person name="Kirdat K."/>
            <person name="Tiwarekar B."/>
            <person name="Yadav A."/>
        </authorList>
    </citation>
    <scope>NUCLEOTIDE SEQUENCE [LARGE SCALE GENOMIC DNA]</scope>
    <source>
        <strain evidence="11 12">UniB3</strain>
    </source>
</reference>
<dbReference type="Pfam" id="PF01930">
    <property type="entry name" value="Cas_Cas4"/>
    <property type="match status" value="1"/>
</dbReference>
<keyword evidence="1 9" id="KW-0540">Nuclease</keyword>
<keyword evidence="7 9" id="KW-0051">Antiviral defense</keyword>
<evidence type="ECO:0000313" key="11">
    <source>
        <dbReference type="EMBL" id="NMO76974.1"/>
    </source>
</evidence>
<keyword evidence="5 9" id="KW-0408">Iron</keyword>
<evidence type="ECO:0000313" key="12">
    <source>
        <dbReference type="Proteomes" id="UP000588491"/>
    </source>
</evidence>
<evidence type="ECO:0000259" key="10">
    <source>
        <dbReference type="Pfam" id="PF01930"/>
    </source>
</evidence>
<keyword evidence="2 9" id="KW-0479">Metal-binding</keyword>
<dbReference type="InterPro" id="IPR013343">
    <property type="entry name" value="CRISPR-assoc_prot_Cas4"/>
</dbReference>
<proteinExistence type="inferred from homology"/>
<evidence type="ECO:0000256" key="5">
    <source>
        <dbReference type="ARBA" id="ARBA00023004"/>
    </source>
</evidence>
<comment type="function">
    <text evidence="9">CRISPR (clustered regularly interspaced short palindromic repeat) is an adaptive immune system that provides protection against mobile genetic elements (viruses, transposable elements and conjugative plasmids). CRISPR clusters contain sequences complementary to antecedent mobile elements and target invading nucleic acids. CRISPR clusters are transcribed and processed into CRISPR RNA (crRNA).</text>
</comment>
<evidence type="ECO:0000256" key="6">
    <source>
        <dbReference type="ARBA" id="ARBA00023014"/>
    </source>
</evidence>
<dbReference type="Proteomes" id="UP000588491">
    <property type="component" value="Unassembled WGS sequence"/>
</dbReference>
<dbReference type="InterPro" id="IPR022765">
    <property type="entry name" value="Dna2/Cas4_DUF83"/>
</dbReference>
<evidence type="ECO:0000256" key="3">
    <source>
        <dbReference type="ARBA" id="ARBA00022801"/>
    </source>
</evidence>
<comment type="cofactor">
    <cofactor evidence="9">
        <name>iron-sulfur cluster</name>
        <dbReference type="ChEBI" id="CHEBI:30408"/>
    </cofactor>
</comment>
<organism evidence="11 12">
    <name type="scientific">Niallia alba</name>
    <dbReference type="NCBI Taxonomy" id="2729105"/>
    <lineage>
        <taxon>Bacteria</taxon>
        <taxon>Bacillati</taxon>
        <taxon>Bacillota</taxon>
        <taxon>Bacilli</taxon>
        <taxon>Bacillales</taxon>
        <taxon>Bacillaceae</taxon>
        <taxon>Niallia</taxon>
    </lineage>
</organism>
<evidence type="ECO:0000256" key="9">
    <source>
        <dbReference type="RuleBase" id="RU365022"/>
    </source>
</evidence>
<dbReference type="RefSeq" id="WP_169188245.1">
    <property type="nucleotide sequence ID" value="NZ_JABBPK010000001.1"/>
</dbReference>
<dbReference type="EMBL" id="JABBPK010000001">
    <property type="protein sequence ID" value="NMO76974.1"/>
    <property type="molecule type" value="Genomic_DNA"/>
</dbReference>
<keyword evidence="8 9" id="KW-0464">Manganese</keyword>